<reference evidence="7 8" key="1">
    <citation type="journal article" date="2015" name="Stand. Genomic Sci.">
        <title>Genomic Encyclopedia of Bacterial and Archaeal Type Strains, Phase III: the genomes of soil and plant-associated and newly described type strains.</title>
        <authorList>
            <person name="Whitman W.B."/>
            <person name="Woyke T."/>
            <person name="Klenk H.P."/>
            <person name="Zhou Y."/>
            <person name="Lilburn T.G."/>
            <person name="Beck B.J."/>
            <person name="De Vos P."/>
            <person name="Vandamme P."/>
            <person name="Eisen J.A."/>
            <person name="Garrity G."/>
            <person name="Hugenholtz P."/>
            <person name="Kyrpides N.C."/>
        </authorList>
    </citation>
    <scope>NUCLEOTIDE SEQUENCE [LARGE SCALE GENOMIC DNA]</scope>
    <source>
        <strain evidence="7 8">CGMCC 1.10822</strain>
    </source>
</reference>
<dbReference type="PROSITE" id="PS50931">
    <property type="entry name" value="HTH_LYSR"/>
    <property type="match status" value="1"/>
</dbReference>
<dbReference type="Gene3D" id="3.40.190.290">
    <property type="match status" value="1"/>
</dbReference>
<dbReference type="InterPro" id="IPR005119">
    <property type="entry name" value="LysR_subst-bd"/>
</dbReference>
<dbReference type="SUPFAM" id="SSF53850">
    <property type="entry name" value="Periplasmic binding protein-like II"/>
    <property type="match status" value="1"/>
</dbReference>
<dbReference type="Gene3D" id="1.10.10.10">
    <property type="entry name" value="Winged helix-like DNA-binding domain superfamily/Winged helix DNA-binding domain"/>
    <property type="match status" value="1"/>
</dbReference>
<dbReference type="RefSeq" id="WP_145646841.1">
    <property type="nucleotide sequence ID" value="NZ_VLLB01000001.1"/>
</dbReference>
<keyword evidence="8" id="KW-1185">Reference proteome</keyword>
<evidence type="ECO:0000256" key="3">
    <source>
        <dbReference type="ARBA" id="ARBA00023125"/>
    </source>
</evidence>
<gene>
    <name evidence="7" type="ORF">IP91_00182</name>
</gene>
<feature type="chain" id="PRO_5022079133" evidence="5">
    <location>
        <begin position="23"/>
        <end position="316"/>
    </location>
</feature>
<feature type="domain" description="HTH lysR-type" evidence="6">
    <location>
        <begin position="3"/>
        <end position="60"/>
    </location>
</feature>
<protein>
    <submittedName>
        <fullName evidence="7">DNA-binding transcriptional LysR family regulator</fullName>
    </submittedName>
</protein>
<evidence type="ECO:0000313" key="8">
    <source>
        <dbReference type="Proteomes" id="UP000318431"/>
    </source>
</evidence>
<keyword evidence="2" id="KW-0805">Transcription regulation</keyword>
<dbReference type="SUPFAM" id="SSF46785">
    <property type="entry name" value="Winged helix' DNA-binding domain"/>
    <property type="match status" value="1"/>
</dbReference>
<dbReference type="PANTHER" id="PTHR30126:SF94">
    <property type="entry name" value="LYSR FAMILY TRANSCRIPTIONAL REGULATOR"/>
    <property type="match status" value="1"/>
</dbReference>
<dbReference type="AlphaFoldDB" id="A0A562RL04"/>
<name>A0A562RL04_9BURK</name>
<evidence type="ECO:0000313" key="7">
    <source>
        <dbReference type="EMBL" id="TWI69116.1"/>
    </source>
</evidence>
<dbReference type="PANTHER" id="PTHR30126">
    <property type="entry name" value="HTH-TYPE TRANSCRIPTIONAL REGULATOR"/>
    <property type="match status" value="1"/>
</dbReference>
<evidence type="ECO:0000256" key="1">
    <source>
        <dbReference type="ARBA" id="ARBA00009437"/>
    </source>
</evidence>
<feature type="signal peptide" evidence="5">
    <location>
        <begin position="1"/>
        <end position="22"/>
    </location>
</feature>
<organism evidence="7 8">
    <name type="scientific">Pseudoduganella lurida</name>
    <dbReference type="NCBI Taxonomy" id="1036180"/>
    <lineage>
        <taxon>Bacteria</taxon>
        <taxon>Pseudomonadati</taxon>
        <taxon>Pseudomonadota</taxon>
        <taxon>Betaproteobacteria</taxon>
        <taxon>Burkholderiales</taxon>
        <taxon>Oxalobacteraceae</taxon>
        <taxon>Telluria group</taxon>
        <taxon>Pseudoduganella</taxon>
    </lineage>
</organism>
<dbReference type="InterPro" id="IPR036388">
    <property type="entry name" value="WH-like_DNA-bd_sf"/>
</dbReference>
<dbReference type="Pfam" id="PF00126">
    <property type="entry name" value="HTH_1"/>
    <property type="match status" value="1"/>
</dbReference>
<sequence>MRLSLRQLQIFLAIAGSGSTTAASHQVALSQSATSAALNELEAMLDVQLFDRVGKRLLINDNGRLLLPQARQMLDAATTIERQFAEQNSLTGLGLHLGASTTIGIYLLPAILAEAFAASPQGPPRVTIANTSDIATAVANFELDLGLVEGPCHDLQLQVEPWIADDLVVVAAPGHPLLTDGAASDGTVSLQALRNAGWLLREPGSGTREAVEQALVPHLHSLRSAGEFSNAEAIKHAAAHGLGLACLSRLVVEDFVASGRLVVVRTSLPALKRNFFIIHHRNKVLSTRLLGFLALCRTTASRRVRRKLEDHAHEFG</sequence>
<dbReference type="GO" id="GO:0003700">
    <property type="term" value="F:DNA-binding transcription factor activity"/>
    <property type="evidence" value="ECO:0007669"/>
    <property type="project" value="InterPro"/>
</dbReference>
<evidence type="ECO:0000256" key="4">
    <source>
        <dbReference type="ARBA" id="ARBA00023163"/>
    </source>
</evidence>
<evidence type="ECO:0000256" key="2">
    <source>
        <dbReference type="ARBA" id="ARBA00023015"/>
    </source>
</evidence>
<keyword evidence="4" id="KW-0804">Transcription</keyword>
<dbReference type="OrthoDB" id="9808620at2"/>
<comment type="caution">
    <text evidence="7">The sequence shown here is derived from an EMBL/GenBank/DDBJ whole genome shotgun (WGS) entry which is preliminary data.</text>
</comment>
<dbReference type="CDD" id="cd08420">
    <property type="entry name" value="PBP2_CysL_like"/>
    <property type="match status" value="1"/>
</dbReference>
<evidence type="ECO:0000259" key="6">
    <source>
        <dbReference type="PROSITE" id="PS50931"/>
    </source>
</evidence>
<dbReference type="InterPro" id="IPR036390">
    <property type="entry name" value="WH_DNA-bd_sf"/>
</dbReference>
<dbReference type="Proteomes" id="UP000318431">
    <property type="component" value="Unassembled WGS sequence"/>
</dbReference>
<dbReference type="NCBIfam" id="NF008095">
    <property type="entry name" value="PRK10837.1"/>
    <property type="match status" value="1"/>
</dbReference>
<dbReference type="Pfam" id="PF03466">
    <property type="entry name" value="LysR_substrate"/>
    <property type="match status" value="1"/>
</dbReference>
<evidence type="ECO:0000256" key="5">
    <source>
        <dbReference type="SAM" id="SignalP"/>
    </source>
</evidence>
<accession>A0A562RL04</accession>
<comment type="similarity">
    <text evidence="1">Belongs to the LysR transcriptional regulatory family.</text>
</comment>
<dbReference type="InterPro" id="IPR000847">
    <property type="entry name" value="LysR_HTH_N"/>
</dbReference>
<dbReference type="EMBL" id="VLLB01000001">
    <property type="protein sequence ID" value="TWI69116.1"/>
    <property type="molecule type" value="Genomic_DNA"/>
</dbReference>
<dbReference type="GO" id="GO:0000976">
    <property type="term" value="F:transcription cis-regulatory region binding"/>
    <property type="evidence" value="ECO:0007669"/>
    <property type="project" value="TreeGrafter"/>
</dbReference>
<keyword evidence="3 7" id="KW-0238">DNA-binding</keyword>
<keyword evidence="5" id="KW-0732">Signal</keyword>
<proteinExistence type="inferred from homology"/>